<feature type="binding site" evidence="13">
    <location>
        <position position="160"/>
    </location>
    <ligand>
        <name>(S)-2,3,4,5-tetrahydrodipicolinate</name>
        <dbReference type="ChEBI" id="CHEBI:16845"/>
    </ligand>
</feature>
<dbReference type="Pfam" id="PF01113">
    <property type="entry name" value="DapB_N"/>
    <property type="match status" value="1"/>
</dbReference>
<dbReference type="GO" id="GO:0009089">
    <property type="term" value="P:lysine biosynthetic process via diaminopimelate"/>
    <property type="evidence" value="ECO:0007669"/>
    <property type="project" value="UniProtKB-UniRule"/>
</dbReference>
<comment type="catalytic activity">
    <reaction evidence="11 13">
        <text>(S)-2,3,4,5-tetrahydrodipicolinate + NADP(+) + H2O = (2S,4S)-4-hydroxy-2,3,4,5-tetrahydrodipicolinate + NADPH + H(+)</text>
        <dbReference type="Rhea" id="RHEA:35331"/>
        <dbReference type="ChEBI" id="CHEBI:15377"/>
        <dbReference type="ChEBI" id="CHEBI:15378"/>
        <dbReference type="ChEBI" id="CHEBI:16845"/>
        <dbReference type="ChEBI" id="CHEBI:57783"/>
        <dbReference type="ChEBI" id="CHEBI:58349"/>
        <dbReference type="ChEBI" id="CHEBI:67139"/>
        <dbReference type="EC" id="1.17.1.8"/>
    </reaction>
</comment>
<dbReference type="PIRSF" id="PIRSF000161">
    <property type="entry name" value="DHPR"/>
    <property type="match status" value="1"/>
</dbReference>
<feature type="binding site" evidence="13">
    <location>
        <position position="38"/>
    </location>
    <ligand>
        <name>NAD(+)</name>
        <dbReference type="ChEBI" id="CHEBI:57540"/>
    </ligand>
</feature>
<keyword evidence="7 13" id="KW-0520">NAD</keyword>
<keyword evidence="3 13" id="KW-0028">Amino-acid biosynthesis</keyword>
<dbReference type="Proteomes" id="UP000242301">
    <property type="component" value="Unassembled WGS sequence"/>
</dbReference>
<protein>
    <recommendedName>
        <fullName evidence="10 13">4-hydroxy-tetrahydrodipicolinate reductase</fullName>
        <shortName evidence="13">HTPA reductase</shortName>
        <ecNumber evidence="10 13">1.17.1.8</ecNumber>
    </recommendedName>
</protein>
<comment type="subcellular location">
    <subcellularLocation>
        <location evidence="13">Cytoplasm</location>
    </subcellularLocation>
</comment>
<feature type="domain" description="Dihydrodipicolinate reductase C-terminal" evidence="15">
    <location>
        <begin position="132"/>
        <end position="265"/>
    </location>
</feature>
<dbReference type="InterPro" id="IPR022663">
    <property type="entry name" value="DapB_C"/>
</dbReference>
<evidence type="ECO:0000256" key="9">
    <source>
        <dbReference type="ARBA" id="ARBA00037922"/>
    </source>
</evidence>
<proteinExistence type="inferred from homology"/>
<evidence type="ECO:0000256" key="7">
    <source>
        <dbReference type="ARBA" id="ARBA00023027"/>
    </source>
</evidence>
<dbReference type="STRING" id="1715285.SOFFGTOCOR_0041"/>
<dbReference type="InterPro" id="IPR000846">
    <property type="entry name" value="DapB_N"/>
</dbReference>
<evidence type="ECO:0000256" key="12">
    <source>
        <dbReference type="ARBA" id="ARBA00049396"/>
    </source>
</evidence>
<keyword evidence="4 13" id="KW-0521">NADP</keyword>
<dbReference type="InterPro" id="IPR022664">
    <property type="entry name" value="DapB_N_CS"/>
</dbReference>
<dbReference type="InterPro" id="IPR023940">
    <property type="entry name" value="DHDPR_bac"/>
</dbReference>
<dbReference type="Gene3D" id="3.30.360.10">
    <property type="entry name" value="Dihydrodipicolinate Reductase, domain 2"/>
    <property type="match status" value="1"/>
</dbReference>
<dbReference type="EMBL" id="CVRF01000001">
    <property type="protein sequence ID" value="CRK85487.1"/>
    <property type="molecule type" value="Genomic_DNA"/>
</dbReference>
<accession>A0A0M6W813</accession>
<feature type="binding site" evidence="13">
    <location>
        <begin position="102"/>
        <end position="104"/>
    </location>
    <ligand>
        <name>NAD(+)</name>
        <dbReference type="ChEBI" id="CHEBI:57540"/>
    </ligand>
</feature>
<evidence type="ECO:0000256" key="11">
    <source>
        <dbReference type="ARBA" id="ARBA00049080"/>
    </source>
</evidence>
<organism evidence="16 17">
    <name type="scientific">Candidatus Providencia siddallii</name>
    <dbReference type="NCBI Taxonomy" id="1715285"/>
    <lineage>
        <taxon>Bacteria</taxon>
        <taxon>Pseudomonadati</taxon>
        <taxon>Pseudomonadota</taxon>
        <taxon>Gammaproteobacteria</taxon>
        <taxon>Enterobacterales</taxon>
        <taxon>Morganellaceae</taxon>
        <taxon>Providencia</taxon>
    </lineage>
</organism>
<dbReference type="SUPFAM" id="SSF55347">
    <property type="entry name" value="Glyceraldehyde-3-phosphate dehydrogenase-like, C-terminal domain"/>
    <property type="match status" value="1"/>
</dbReference>
<feature type="domain" description="Dihydrodipicolinate reductase N-terminal" evidence="14">
    <location>
        <begin position="6"/>
        <end position="129"/>
    </location>
</feature>
<dbReference type="EC" id="1.17.1.8" evidence="10 13"/>
<sequence>MINSIVRIVIIGAYGRMGQQIIKTIQSQSNFKLIAAIEHESNSFLKEDIKKSIDIDNFEFLVTNSLNKIIDDFDVVIDFSSPKATIKYLNFCKKKFKAMVIGTTGFNNQDKEIVINASKTIPIVFSSNFSIGANLLLKLLEKTAKLIGRHSDIEIIETHHRNKIDSPSGTALLIGESVANALEKNLKDIIHNTNNKDRDTGTIVFTSIRSGDIIGEHTAIFNNIEEQIKITHKVSNRITFAKGALKAAYWVINKKPGLYNMKDVLDINNL</sequence>
<dbReference type="SUPFAM" id="SSF51735">
    <property type="entry name" value="NAD(P)-binding Rossmann-fold domains"/>
    <property type="match status" value="1"/>
</dbReference>
<dbReference type="CDD" id="cd02274">
    <property type="entry name" value="DHDPR_N"/>
    <property type="match status" value="1"/>
</dbReference>
<dbReference type="Pfam" id="PF05173">
    <property type="entry name" value="DapB_C"/>
    <property type="match status" value="1"/>
</dbReference>
<dbReference type="PROSITE" id="PS01298">
    <property type="entry name" value="DAPB"/>
    <property type="match status" value="1"/>
</dbReference>
<keyword evidence="6 13" id="KW-0560">Oxidoreductase</keyword>
<keyword evidence="5 13" id="KW-0220">Diaminopimelate biosynthesis</keyword>
<comment type="subunit">
    <text evidence="13">Homotetramer.</text>
</comment>
<feature type="active site" description="Proton donor/acceptor" evidence="13">
    <location>
        <position position="159"/>
    </location>
</feature>
<feature type="binding site" evidence="13">
    <location>
        <begin position="169"/>
        <end position="170"/>
    </location>
    <ligand>
        <name>(S)-2,3,4,5-tetrahydrodipicolinate</name>
        <dbReference type="ChEBI" id="CHEBI:16845"/>
    </ligand>
</feature>
<feature type="active site" description="Proton donor" evidence="13">
    <location>
        <position position="163"/>
    </location>
</feature>
<evidence type="ECO:0000256" key="3">
    <source>
        <dbReference type="ARBA" id="ARBA00022605"/>
    </source>
</evidence>
<comment type="pathway">
    <text evidence="9 13">Amino-acid biosynthesis; L-lysine biosynthesis via DAP pathway; (S)-tetrahydrodipicolinate from L-aspartate: step 4/4.</text>
</comment>
<gene>
    <name evidence="13 16" type="primary">dapB</name>
    <name evidence="16" type="ORF">SOFFGTOCOR_0041</name>
</gene>
<dbReference type="HAMAP" id="MF_00102">
    <property type="entry name" value="DapB"/>
    <property type="match status" value="1"/>
</dbReference>
<dbReference type="UniPathway" id="UPA00034">
    <property type="reaction ID" value="UER00018"/>
</dbReference>
<keyword evidence="8 13" id="KW-0457">Lysine biosynthesis</keyword>
<dbReference type="GO" id="GO:0051287">
    <property type="term" value="F:NAD binding"/>
    <property type="evidence" value="ECO:0007669"/>
    <property type="project" value="UniProtKB-UniRule"/>
</dbReference>
<evidence type="ECO:0000256" key="4">
    <source>
        <dbReference type="ARBA" id="ARBA00022857"/>
    </source>
</evidence>
<dbReference type="PANTHER" id="PTHR20836:SF0">
    <property type="entry name" value="4-HYDROXY-TETRAHYDRODIPICOLINATE REDUCTASE 1, CHLOROPLASTIC-RELATED"/>
    <property type="match status" value="1"/>
</dbReference>
<dbReference type="GO" id="GO:0050661">
    <property type="term" value="F:NADP binding"/>
    <property type="evidence" value="ECO:0007669"/>
    <property type="project" value="UniProtKB-UniRule"/>
</dbReference>
<comment type="catalytic activity">
    <reaction evidence="12 13">
        <text>(S)-2,3,4,5-tetrahydrodipicolinate + NAD(+) + H2O = (2S,4S)-4-hydroxy-2,3,4,5-tetrahydrodipicolinate + NADH + H(+)</text>
        <dbReference type="Rhea" id="RHEA:35323"/>
        <dbReference type="ChEBI" id="CHEBI:15377"/>
        <dbReference type="ChEBI" id="CHEBI:15378"/>
        <dbReference type="ChEBI" id="CHEBI:16845"/>
        <dbReference type="ChEBI" id="CHEBI:57540"/>
        <dbReference type="ChEBI" id="CHEBI:57945"/>
        <dbReference type="ChEBI" id="CHEBI:67139"/>
        <dbReference type="EC" id="1.17.1.8"/>
    </reaction>
</comment>
<reference evidence="17" key="1">
    <citation type="submission" date="2015-05" db="EMBL/GenBank/DDBJ databases">
        <authorList>
            <person name="Manzano-Marin A."/>
        </authorList>
    </citation>
    <scope>NUCLEOTIDE SEQUENCE [LARGE SCALE GENOMIC DNA]</scope>
    <source>
        <strain evidence="17">officinalis</strain>
    </source>
</reference>
<dbReference type="GO" id="GO:0019877">
    <property type="term" value="P:diaminopimelate biosynthetic process"/>
    <property type="evidence" value="ECO:0007669"/>
    <property type="project" value="UniProtKB-UniRule"/>
</dbReference>
<comment type="function">
    <text evidence="13">Catalyzes the conversion of 4-hydroxy-tetrahydrodipicolinate (HTPA) to tetrahydrodipicolinate.</text>
</comment>
<keyword evidence="17" id="KW-1185">Reference proteome</keyword>
<evidence type="ECO:0000256" key="13">
    <source>
        <dbReference type="HAMAP-Rule" id="MF_00102"/>
    </source>
</evidence>
<dbReference type="Gene3D" id="3.40.50.720">
    <property type="entry name" value="NAD(P)-binding Rossmann-like Domain"/>
    <property type="match status" value="1"/>
</dbReference>
<feature type="binding site" evidence="13">
    <location>
        <begin position="126"/>
        <end position="129"/>
    </location>
    <ligand>
        <name>NAD(+)</name>
        <dbReference type="ChEBI" id="CHEBI:57540"/>
    </ligand>
</feature>
<name>A0A0M6W813_9GAMM</name>
<comment type="caution">
    <text evidence="13">Lacks conserved residue(s) required for the propagation of feature annotation.</text>
</comment>
<evidence type="ECO:0000259" key="14">
    <source>
        <dbReference type="Pfam" id="PF01113"/>
    </source>
</evidence>
<feature type="binding site" evidence="13">
    <location>
        <begin position="12"/>
        <end position="17"/>
    </location>
    <ligand>
        <name>NAD(+)</name>
        <dbReference type="ChEBI" id="CHEBI:57540"/>
    </ligand>
</feature>
<dbReference type="AlphaFoldDB" id="A0A0M6W813"/>
<dbReference type="GO" id="GO:0008839">
    <property type="term" value="F:4-hydroxy-tetrahydrodipicolinate reductase"/>
    <property type="evidence" value="ECO:0007669"/>
    <property type="project" value="UniProtKB-UniRule"/>
</dbReference>
<evidence type="ECO:0000256" key="5">
    <source>
        <dbReference type="ARBA" id="ARBA00022915"/>
    </source>
</evidence>
<evidence type="ECO:0000259" key="15">
    <source>
        <dbReference type="Pfam" id="PF05173"/>
    </source>
</evidence>
<comment type="similarity">
    <text evidence="1 13">Belongs to the DapB family.</text>
</comment>
<evidence type="ECO:0000256" key="6">
    <source>
        <dbReference type="ARBA" id="ARBA00023002"/>
    </source>
</evidence>
<comment type="caution">
    <text evidence="13">Was originally thought to be a dihydrodipicolinate reductase (DHDPR), catalyzing the conversion of dihydrodipicolinate to tetrahydrodipicolinate. However, it was shown in E.coli that the substrate of the enzymatic reaction is not dihydrodipicolinate (DHDP) but in fact (2S,4S)-4-hydroxy-2,3,4,5-tetrahydrodipicolinic acid (HTPA), the product released by the DapA-catalyzed reaction.</text>
</comment>
<evidence type="ECO:0000256" key="10">
    <source>
        <dbReference type="ARBA" id="ARBA00038983"/>
    </source>
</evidence>
<dbReference type="PANTHER" id="PTHR20836">
    <property type="entry name" value="DIHYDRODIPICOLINATE REDUCTASE"/>
    <property type="match status" value="1"/>
</dbReference>
<dbReference type="InterPro" id="IPR036291">
    <property type="entry name" value="NAD(P)-bd_dom_sf"/>
</dbReference>
<evidence type="ECO:0000256" key="8">
    <source>
        <dbReference type="ARBA" id="ARBA00023154"/>
    </source>
</evidence>
<evidence type="ECO:0000256" key="2">
    <source>
        <dbReference type="ARBA" id="ARBA00022490"/>
    </source>
</evidence>
<evidence type="ECO:0000313" key="16">
    <source>
        <dbReference type="EMBL" id="CRK85487.1"/>
    </source>
</evidence>
<dbReference type="GO" id="GO:0005829">
    <property type="term" value="C:cytosol"/>
    <property type="evidence" value="ECO:0007669"/>
    <property type="project" value="TreeGrafter"/>
</dbReference>
<keyword evidence="2 13" id="KW-0963">Cytoplasm</keyword>
<evidence type="ECO:0000256" key="1">
    <source>
        <dbReference type="ARBA" id="ARBA00006642"/>
    </source>
</evidence>
<dbReference type="NCBIfam" id="TIGR00036">
    <property type="entry name" value="dapB"/>
    <property type="match status" value="1"/>
</dbReference>
<evidence type="ECO:0000313" key="17">
    <source>
        <dbReference type="Proteomes" id="UP000242301"/>
    </source>
</evidence>
<dbReference type="GO" id="GO:0016726">
    <property type="term" value="F:oxidoreductase activity, acting on CH or CH2 groups, NAD or NADP as acceptor"/>
    <property type="evidence" value="ECO:0007669"/>
    <property type="project" value="UniProtKB-UniRule"/>
</dbReference>